<protein>
    <recommendedName>
        <fullName evidence="11">Zinc-finger domain-containing protein</fullName>
    </recommendedName>
</protein>
<feature type="domain" description="Zinc-finger" evidence="11">
    <location>
        <begin position="135"/>
        <end position="240"/>
    </location>
</feature>
<feature type="compositionally biased region" description="Low complexity" evidence="10">
    <location>
        <begin position="65"/>
        <end position="75"/>
    </location>
</feature>
<organism evidence="12 13">
    <name type="scientific">Coprinellus micaceus</name>
    <name type="common">Glistening ink-cap mushroom</name>
    <name type="synonym">Coprinus micaceus</name>
    <dbReference type="NCBI Taxonomy" id="71717"/>
    <lineage>
        <taxon>Eukaryota</taxon>
        <taxon>Fungi</taxon>
        <taxon>Dikarya</taxon>
        <taxon>Basidiomycota</taxon>
        <taxon>Agaricomycotina</taxon>
        <taxon>Agaricomycetes</taxon>
        <taxon>Agaricomycetidae</taxon>
        <taxon>Agaricales</taxon>
        <taxon>Agaricineae</taxon>
        <taxon>Psathyrellaceae</taxon>
        <taxon>Coprinellus</taxon>
    </lineage>
</organism>
<evidence type="ECO:0000256" key="7">
    <source>
        <dbReference type="ARBA" id="ARBA00023015"/>
    </source>
</evidence>
<proteinExistence type="predicted"/>
<dbReference type="PANTHER" id="PTHR31169">
    <property type="entry name" value="OS05G0300700 PROTEIN"/>
    <property type="match status" value="1"/>
</dbReference>
<feature type="region of interest" description="Disordered" evidence="10">
    <location>
        <begin position="1"/>
        <end position="107"/>
    </location>
</feature>
<keyword evidence="5" id="KW-0597">Phosphoprotein</keyword>
<keyword evidence="7" id="KW-0805">Transcription regulation</keyword>
<evidence type="ECO:0000256" key="6">
    <source>
        <dbReference type="ARBA" id="ARBA00022843"/>
    </source>
</evidence>
<keyword evidence="6" id="KW-0832">Ubl conjugation</keyword>
<accession>A0A4Y7TVP8</accession>
<dbReference type="AlphaFoldDB" id="A0A4Y7TVP8"/>
<gene>
    <name evidence="12" type="ORF">FA13DRAFT_1725894</name>
</gene>
<sequence length="697" mass="77511">MSATPRSTLSRRASTAYVEIPPSPFDLHQYQSLSARHVPASNNGGGKPTKENTPLRAPRLHMLQSASTSTSASSSLKRKLSDDDSSVTSLESEQSSSKKAKSASTGTPLKAAQLNIVPSQPVANACEEFPNGWIYCHQCCKKRDLEATIQCTSLESKHMTKTNTTKQWRCVAKYCKPCLQNRYEEELENLKSNKKRQVGHVDNAGYYFTCPKCRDMCNCPRCRKAKGLDPVGNMKSTKTQSASANEKVPAPKEKKNKSKPAKTQSAPPQPKKRVKKPKPKVLPAVKWTRLAPALSQDDVEERMHIREFALRFNHLSEAGLLKPQLEELEQINGKYAGHEGQDPSAWVSDVCAKAVVPMLLGILAKDPASVCVEASETAIKELRNAGFSLTKVWTTLQEWEESIASTVPEDEEPLSLEEPRPASEFFLAQARRSTRTMASAASSNSVAIYNSAQLIPPILSLIDLTLELPSMREAIDEGSKEAREVTRKSREAKQVEAERWDAVKKVQERSKDKATFQASKRLHKDIVEALESSAQVAQCESMVRFAPLATDPDGHVFYALAPGHGELGSRNRQKLKHKARALKPSEREDAHDWSWMVLVYGKKPPSAYCPIGDDDSDEDMDDDNVEGWWCFHDPTDIKELAEWLVLAYDLNAEDGDVDPALKQLVTSLKDFANLLEWRSKEDKYQLPPIASKGKNGK</sequence>
<evidence type="ECO:0000256" key="9">
    <source>
        <dbReference type="ARBA" id="ARBA00023242"/>
    </source>
</evidence>
<dbReference type="GO" id="GO:0005634">
    <property type="term" value="C:nucleus"/>
    <property type="evidence" value="ECO:0007669"/>
    <property type="project" value="UniProtKB-SubCell"/>
</dbReference>
<name>A0A4Y7TVP8_COPMI</name>
<reference evidence="12 13" key="1">
    <citation type="journal article" date="2019" name="Nat. Ecol. Evol.">
        <title>Megaphylogeny resolves global patterns of mushroom evolution.</title>
        <authorList>
            <person name="Varga T."/>
            <person name="Krizsan K."/>
            <person name="Foldi C."/>
            <person name="Dima B."/>
            <person name="Sanchez-Garcia M."/>
            <person name="Sanchez-Ramirez S."/>
            <person name="Szollosi G.J."/>
            <person name="Szarkandi J.G."/>
            <person name="Papp V."/>
            <person name="Albert L."/>
            <person name="Andreopoulos W."/>
            <person name="Angelini C."/>
            <person name="Antonin V."/>
            <person name="Barry K.W."/>
            <person name="Bougher N.L."/>
            <person name="Buchanan P."/>
            <person name="Buyck B."/>
            <person name="Bense V."/>
            <person name="Catcheside P."/>
            <person name="Chovatia M."/>
            <person name="Cooper J."/>
            <person name="Damon W."/>
            <person name="Desjardin D."/>
            <person name="Finy P."/>
            <person name="Geml J."/>
            <person name="Haridas S."/>
            <person name="Hughes K."/>
            <person name="Justo A."/>
            <person name="Karasinski D."/>
            <person name="Kautmanova I."/>
            <person name="Kiss B."/>
            <person name="Kocsube S."/>
            <person name="Kotiranta H."/>
            <person name="LaButti K.M."/>
            <person name="Lechner B.E."/>
            <person name="Liimatainen K."/>
            <person name="Lipzen A."/>
            <person name="Lukacs Z."/>
            <person name="Mihaltcheva S."/>
            <person name="Morgado L.N."/>
            <person name="Niskanen T."/>
            <person name="Noordeloos M.E."/>
            <person name="Ohm R.A."/>
            <person name="Ortiz-Santana B."/>
            <person name="Ovrebo C."/>
            <person name="Racz N."/>
            <person name="Riley R."/>
            <person name="Savchenko A."/>
            <person name="Shiryaev A."/>
            <person name="Soop K."/>
            <person name="Spirin V."/>
            <person name="Szebenyi C."/>
            <person name="Tomsovsky M."/>
            <person name="Tulloss R.E."/>
            <person name="Uehling J."/>
            <person name="Grigoriev I.V."/>
            <person name="Vagvolgyi C."/>
            <person name="Papp T."/>
            <person name="Martin F.M."/>
            <person name="Miettinen O."/>
            <person name="Hibbett D.S."/>
            <person name="Nagy L.G."/>
        </authorList>
    </citation>
    <scope>NUCLEOTIDE SEQUENCE [LARGE SCALE GENOMIC DNA]</scope>
    <source>
        <strain evidence="12 13">FP101781</strain>
    </source>
</reference>
<evidence type="ECO:0000313" key="13">
    <source>
        <dbReference type="Proteomes" id="UP000298030"/>
    </source>
</evidence>
<dbReference type="InterPro" id="IPR018866">
    <property type="entry name" value="Znf-4CXXC_R1"/>
</dbReference>
<keyword evidence="8" id="KW-0804">Transcription</keyword>
<evidence type="ECO:0000256" key="3">
    <source>
        <dbReference type="ARBA" id="ARBA00022490"/>
    </source>
</evidence>
<feature type="compositionally biased region" description="Basic residues" evidence="10">
    <location>
        <begin position="270"/>
        <end position="279"/>
    </location>
</feature>
<feature type="compositionally biased region" description="Low complexity" evidence="10">
    <location>
        <begin position="86"/>
        <end position="105"/>
    </location>
</feature>
<evidence type="ECO:0000313" key="12">
    <source>
        <dbReference type="EMBL" id="TEB38255.1"/>
    </source>
</evidence>
<keyword evidence="13" id="KW-1185">Reference proteome</keyword>
<evidence type="ECO:0000259" key="11">
    <source>
        <dbReference type="Pfam" id="PF10497"/>
    </source>
</evidence>
<feature type="region of interest" description="Disordered" evidence="10">
    <location>
        <begin position="230"/>
        <end position="281"/>
    </location>
</feature>
<dbReference type="GO" id="GO:0005737">
    <property type="term" value="C:cytoplasm"/>
    <property type="evidence" value="ECO:0007669"/>
    <property type="project" value="UniProtKB-SubCell"/>
</dbReference>
<dbReference type="InterPro" id="IPR040221">
    <property type="entry name" value="CDCA7/CDA7L"/>
</dbReference>
<evidence type="ECO:0000256" key="5">
    <source>
        <dbReference type="ARBA" id="ARBA00022553"/>
    </source>
</evidence>
<evidence type="ECO:0000256" key="8">
    <source>
        <dbReference type="ARBA" id="ARBA00023163"/>
    </source>
</evidence>
<dbReference type="Pfam" id="PF10497">
    <property type="entry name" value="zf-4CXXC_R1"/>
    <property type="match status" value="1"/>
</dbReference>
<comment type="caution">
    <text evidence="12">The sequence shown here is derived from an EMBL/GenBank/DDBJ whole genome shotgun (WGS) entry which is preliminary data.</text>
</comment>
<keyword evidence="3" id="KW-0963">Cytoplasm</keyword>
<dbReference type="GO" id="GO:0006355">
    <property type="term" value="P:regulation of DNA-templated transcription"/>
    <property type="evidence" value="ECO:0007669"/>
    <property type="project" value="InterPro"/>
</dbReference>
<evidence type="ECO:0000256" key="4">
    <source>
        <dbReference type="ARBA" id="ARBA00022499"/>
    </source>
</evidence>
<keyword evidence="4" id="KW-1017">Isopeptide bond</keyword>
<dbReference type="EMBL" id="QPFP01000003">
    <property type="protein sequence ID" value="TEB38255.1"/>
    <property type="molecule type" value="Genomic_DNA"/>
</dbReference>
<comment type="subcellular location">
    <subcellularLocation>
        <location evidence="2">Cytoplasm</location>
    </subcellularLocation>
    <subcellularLocation>
        <location evidence="1">Nucleus</location>
    </subcellularLocation>
</comment>
<feature type="compositionally biased region" description="Polar residues" evidence="10">
    <location>
        <begin position="234"/>
        <end position="243"/>
    </location>
</feature>
<dbReference type="PANTHER" id="PTHR31169:SF8">
    <property type="entry name" value="ZINC-FINGER DOMAIN OF MONOAMINE-OXIDASE A REPRESSOR R1 PROTEIN"/>
    <property type="match status" value="1"/>
</dbReference>
<evidence type="ECO:0000256" key="1">
    <source>
        <dbReference type="ARBA" id="ARBA00004123"/>
    </source>
</evidence>
<dbReference type="OrthoDB" id="298344at2759"/>
<keyword evidence="9" id="KW-0539">Nucleus</keyword>
<dbReference type="STRING" id="71717.A0A4Y7TVP8"/>
<feature type="compositionally biased region" description="Polar residues" evidence="10">
    <location>
        <begin position="1"/>
        <end position="13"/>
    </location>
</feature>
<evidence type="ECO:0000256" key="2">
    <source>
        <dbReference type="ARBA" id="ARBA00004496"/>
    </source>
</evidence>
<dbReference type="Proteomes" id="UP000298030">
    <property type="component" value="Unassembled WGS sequence"/>
</dbReference>
<evidence type="ECO:0000256" key="10">
    <source>
        <dbReference type="SAM" id="MobiDB-lite"/>
    </source>
</evidence>